<evidence type="ECO:0000313" key="2">
    <source>
        <dbReference type="EMBL" id="MBV4519663.1"/>
    </source>
</evidence>
<reference evidence="2" key="1">
    <citation type="submission" date="2021-06" db="EMBL/GenBank/DDBJ databases">
        <title>Updating the genus Pseudomonas: Description of 43 new species and partition of the Pseudomonas putida group.</title>
        <authorList>
            <person name="Girard L."/>
            <person name="Lood C."/>
            <person name="Vandamme P."/>
            <person name="Rokni-Zadeh H."/>
            <person name="Van Noort V."/>
            <person name="Hofte M."/>
            <person name="Lavigne R."/>
            <person name="De Mot R."/>
        </authorList>
    </citation>
    <scope>NUCLEOTIDE SEQUENCE</scope>
    <source>
        <strain evidence="2">SWRI74</strain>
    </source>
</reference>
<comment type="caution">
    <text evidence="2">The sequence shown here is derived from an EMBL/GenBank/DDBJ whole genome shotgun (WGS) entry which is preliminary data.</text>
</comment>
<evidence type="ECO:0000256" key="1">
    <source>
        <dbReference type="SAM" id="SignalP"/>
    </source>
</evidence>
<evidence type="ECO:0000313" key="3">
    <source>
        <dbReference type="Proteomes" id="UP001049200"/>
    </source>
</evidence>
<feature type="signal peptide" evidence="1">
    <location>
        <begin position="1"/>
        <end position="18"/>
    </location>
</feature>
<name>A0ABS6QL44_9PSED</name>
<dbReference type="RefSeq" id="WP_217870727.1">
    <property type="nucleotide sequence ID" value="NZ_JAHSTU010000001.1"/>
</dbReference>
<dbReference type="Proteomes" id="UP001049200">
    <property type="component" value="Unassembled WGS sequence"/>
</dbReference>
<protein>
    <submittedName>
        <fullName evidence="2">Uncharacterized protein</fullName>
    </submittedName>
</protein>
<organism evidence="2 3">
    <name type="scientific">Pseudomonas azerbaijanoccidentalis</name>
    <dbReference type="NCBI Taxonomy" id="2842347"/>
    <lineage>
        <taxon>Bacteria</taxon>
        <taxon>Pseudomonadati</taxon>
        <taxon>Pseudomonadota</taxon>
        <taxon>Gammaproteobacteria</taxon>
        <taxon>Pseudomonadales</taxon>
        <taxon>Pseudomonadaceae</taxon>
        <taxon>Pseudomonas</taxon>
    </lineage>
</organism>
<dbReference type="EMBL" id="JAHSTU010000001">
    <property type="protein sequence ID" value="MBV4519663.1"/>
    <property type="molecule type" value="Genomic_DNA"/>
</dbReference>
<keyword evidence="3" id="KW-1185">Reference proteome</keyword>
<accession>A0ABS6QL44</accession>
<proteinExistence type="predicted"/>
<sequence length="433" mass="47489">MKILLTAFLWIASPIVFGATSVPHITNEGCKVNLEKFASISSASWSGKCRDGAVDGIGVMSLTGASGTLKLIQEYYDGEWASSQYFLDSNSIVQAQRQGQVITIKACKLSADCDLLYQTAIKSGLLKKANNSGLTGVVRFFDDRTIGEEALAKLESNFSAGGPNTAKANKSNGAIGTADGLDFRLQNGYIVATGGPCTAPGLYKVSVGEGAFKEVKDGTFRNNYYLDGVMRSNRGFDIHTMLSPNVNWSETVRQNRSEASNLPLGHEAKVDAEKEADVVECLARSQTQYAIAFENWMKANMHLCKICKPEPNKPDQQYKKPANAAICPKTVTVKDNINGGPWTDFQWELDAEIKNDQKKLATLLEQLKDTRDCNGCGSSFSEYFHTTVGEYPGLYLLSDYDLRDPAKSHWQFQQKSTHPFIKMVSCELGIVSE</sequence>
<gene>
    <name evidence="2" type="ORF">KVG88_06275</name>
</gene>
<keyword evidence="1" id="KW-0732">Signal</keyword>
<feature type="chain" id="PRO_5046465360" evidence="1">
    <location>
        <begin position="19"/>
        <end position="433"/>
    </location>
</feature>